<comment type="similarity">
    <text evidence="1">Belongs to the LDH2/MDH2 oxidoreductase family.</text>
</comment>
<evidence type="ECO:0000313" key="3">
    <source>
        <dbReference type="EMBL" id="SDW64683.1"/>
    </source>
</evidence>
<dbReference type="AlphaFoldDB" id="A0A1H2V8Q4"/>
<proteinExistence type="inferred from homology"/>
<protein>
    <submittedName>
        <fullName evidence="3">Malate/lactate/ureidoglycolate dehydrogenase, LDH2 family</fullName>
    </submittedName>
</protein>
<dbReference type="SUPFAM" id="SSF89733">
    <property type="entry name" value="L-sulfolactate dehydrogenase-like"/>
    <property type="match status" value="1"/>
</dbReference>
<dbReference type="InterPro" id="IPR003767">
    <property type="entry name" value="Malate/L-lactate_DH-like"/>
</dbReference>
<dbReference type="Gene3D" id="3.30.1370.60">
    <property type="entry name" value="Hypothetical oxidoreductase yiak, domain 2"/>
    <property type="match status" value="1"/>
</dbReference>
<name>A0A1H2V8Q4_9BACL</name>
<sequence>MQLSVSPIALRHFARACFSAVGVVHDDADWAATAMVEADLQGLSTHGTMRLKAYIEGLQSGKINARPHMTWNRTGPVTAILNGDNGLGCVSAKLAANFAVDLARTAGLGAVAVYRGNHAGALSLYAEWATHYGMIGLCCCNTHPAVPPTGGRKPFFGTNPIAFAAPTNAEYSLSVDLATSVVARGHIIQAARRGEAIPEGWAVDREGRATIDPKAALDGSLLPMAGAKGYALAMMIEVLAGVLSGARVGDEVGSMFGEGDEPPGNGFFYLAINPEHFVGQAAFVERIQTLMDDVHAVPLAEGSERIYVPGERRFLSKQLRRATGIPISEEVWDDFSALAQALGVHLPECTQAR</sequence>
<dbReference type="STRING" id="89784.SAMN04489725_11042"/>
<accession>A0A1H2V8Q4</accession>
<dbReference type="EMBL" id="FNOJ01000010">
    <property type="protein sequence ID" value="SDW64683.1"/>
    <property type="molecule type" value="Genomic_DNA"/>
</dbReference>
<keyword evidence="4" id="KW-1185">Reference proteome</keyword>
<dbReference type="Gene3D" id="1.10.1530.10">
    <property type="match status" value="1"/>
</dbReference>
<reference evidence="4" key="1">
    <citation type="submission" date="2016-10" db="EMBL/GenBank/DDBJ databases">
        <authorList>
            <person name="Varghese N."/>
        </authorList>
    </citation>
    <scope>NUCLEOTIDE SEQUENCE [LARGE SCALE GENOMIC DNA]</scope>
    <source>
        <strain evidence="4">DSM 12489</strain>
    </source>
</reference>
<dbReference type="Proteomes" id="UP000182589">
    <property type="component" value="Unassembled WGS sequence"/>
</dbReference>
<keyword evidence="2" id="KW-0560">Oxidoreductase</keyword>
<dbReference type="PANTHER" id="PTHR11091">
    <property type="entry name" value="OXIDOREDUCTASE-RELATED"/>
    <property type="match status" value="1"/>
</dbReference>
<evidence type="ECO:0000256" key="1">
    <source>
        <dbReference type="ARBA" id="ARBA00006056"/>
    </source>
</evidence>
<organism evidence="3 4">
    <name type="scientific">Alicyclobacillus hesperidum</name>
    <dbReference type="NCBI Taxonomy" id="89784"/>
    <lineage>
        <taxon>Bacteria</taxon>
        <taxon>Bacillati</taxon>
        <taxon>Bacillota</taxon>
        <taxon>Bacilli</taxon>
        <taxon>Bacillales</taxon>
        <taxon>Alicyclobacillaceae</taxon>
        <taxon>Alicyclobacillus</taxon>
    </lineage>
</organism>
<dbReference type="Pfam" id="PF02615">
    <property type="entry name" value="Ldh_2"/>
    <property type="match status" value="1"/>
</dbReference>
<evidence type="ECO:0000256" key="2">
    <source>
        <dbReference type="ARBA" id="ARBA00023002"/>
    </source>
</evidence>
<gene>
    <name evidence="3" type="ORF">SAMN04489725_11042</name>
</gene>
<dbReference type="GO" id="GO:0016491">
    <property type="term" value="F:oxidoreductase activity"/>
    <property type="evidence" value="ECO:0007669"/>
    <property type="project" value="UniProtKB-KW"/>
</dbReference>
<evidence type="ECO:0000313" key="4">
    <source>
        <dbReference type="Proteomes" id="UP000182589"/>
    </source>
</evidence>
<dbReference type="InterPro" id="IPR043143">
    <property type="entry name" value="Mal/L-sulf/L-lact_DH-like_NADP"/>
</dbReference>
<dbReference type="InterPro" id="IPR036111">
    <property type="entry name" value="Mal/L-sulfo/L-lacto_DH-like_sf"/>
</dbReference>
<dbReference type="PANTHER" id="PTHR11091:SF0">
    <property type="entry name" value="MALATE DEHYDROGENASE"/>
    <property type="match status" value="1"/>
</dbReference>
<dbReference type="RefSeq" id="WP_006448167.1">
    <property type="nucleotide sequence ID" value="NZ_FNOJ01000010.1"/>
</dbReference>
<dbReference type="InterPro" id="IPR043144">
    <property type="entry name" value="Mal/L-sulf/L-lact_DH-like_ah"/>
</dbReference>